<sequence>MNSRLKFLCALLLSHISINNCLNDSELVKFTLLHNNDLHARFEQISATLSTCSEYLEEANDCYGGFARTAHKDYFKA</sequence>
<name>T1H0M6_MEGSC</name>
<feature type="signal peptide" evidence="1">
    <location>
        <begin position="1"/>
        <end position="21"/>
    </location>
</feature>
<dbReference type="EMBL" id="CAQQ02374753">
    <property type="status" value="NOT_ANNOTATED_CDS"/>
    <property type="molecule type" value="Genomic_DNA"/>
</dbReference>
<evidence type="ECO:0000256" key="1">
    <source>
        <dbReference type="SAM" id="SignalP"/>
    </source>
</evidence>
<reference evidence="2" key="2">
    <citation type="submission" date="2015-06" db="UniProtKB">
        <authorList>
            <consortium name="EnsemblMetazoa"/>
        </authorList>
    </citation>
    <scope>IDENTIFICATION</scope>
</reference>
<protein>
    <submittedName>
        <fullName evidence="2">Uncharacterized protein</fullName>
    </submittedName>
</protein>
<dbReference type="EnsemblMetazoa" id="MESCA009707-RA">
    <property type="protein sequence ID" value="MESCA009707-PA"/>
    <property type="gene ID" value="MESCA009707"/>
</dbReference>
<accession>T1H0M6</accession>
<dbReference type="AlphaFoldDB" id="T1H0M6"/>
<keyword evidence="3" id="KW-1185">Reference proteome</keyword>
<dbReference type="SUPFAM" id="SSF56300">
    <property type="entry name" value="Metallo-dependent phosphatases"/>
    <property type="match status" value="1"/>
</dbReference>
<evidence type="ECO:0000313" key="2">
    <source>
        <dbReference type="EnsemblMetazoa" id="MESCA009707-PA"/>
    </source>
</evidence>
<dbReference type="EMBL" id="CAQQ02374752">
    <property type="status" value="NOT_ANNOTATED_CDS"/>
    <property type="molecule type" value="Genomic_DNA"/>
</dbReference>
<evidence type="ECO:0000313" key="3">
    <source>
        <dbReference type="Proteomes" id="UP000015102"/>
    </source>
</evidence>
<proteinExistence type="predicted"/>
<dbReference type="Proteomes" id="UP000015102">
    <property type="component" value="Unassembled WGS sequence"/>
</dbReference>
<keyword evidence="1" id="KW-0732">Signal</keyword>
<dbReference type="HOGENOM" id="CLU_2640930_0_0_1"/>
<organism evidence="2 3">
    <name type="scientific">Megaselia scalaris</name>
    <name type="common">Humpbacked fly</name>
    <name type="synonym">Phora scalaris</name>
    <dbReference type="NCBI Taxonomy" id="36166"/>
    <lineage>
        <taxon>Eukaryota</taxon>
        <taxon>Metazoa</taxon>
        <taxon>Ecdysozoa</taxon>
        <taxon>Arthropoda</taxon>
        <taxon>Hexapoda</taxon>
        <taxon>Insecta</taxon>
        <taxon>Pterygota</taxon>
        <taxon>Neoptera</taxon>
        <taxon>Endopterygota</taxon>
        <taxon>Diptera</taxon>
        <taxon>Brachycera</taxon>
        <taxon>Muscomorpha</taxon>
        <taxon>Platypezoidea</taxon>
        <taxon>Phoridae</taxon>
        <taxon>Megaseliini</taxon>
        <taxon>Megaselia</taxon>
    </lineage>
</organism>
<feature type="chain" id="PRO_5004588650" evidence="1">
    <location>
        <begin position="22"/>
        <end position="77"/>
    </location>
</feature>
<dbReference type="InterPro" id="IPR029052">
    <property type="entry name" value="Metallo-depent_PP-like"/>
</dbReference>
<reference evidence="3" key="1">
    <citation type="submission" date="2013-02" db="EMBL/GenBank/DDBJ databases">
        <authorList>
            <person name="Hughes D."/>
        </authorList>
    </citation>
    <scope>NUCLEOTIDE SEQUENCE</scope>
    <source>
        <strain>Durham</strain>
        <strain evidence="3">NC isolate 2 -- Noor lab</strain>
    </source>
</reference>
<dbReference type="STRING" id="36166.T1H0M6"/>